<reference evidence="1" key="1">
    <citation type="submission" date="2013-09" db="EMBL/GenBank/DDBJ databases">
        <title>Complete nucleotide sequence of Streptomyces linear plasmid pFRL2.</title>
        <authorList>
            <person name="Chen Z."/>
            <person name="Fang P."/>
            <person name="Qin Z."/>
        </authorList>
    </citation>
    <scope>NUCLEOTIDE SEQUENCE</scope>
    <source>
        <plasmid evidence="1">pFRL2</plasmid>
    </source>
</reference>
<sequence length="104" mass="10612">MLAAIGPEVAAALAPVTAATAATRRHLGLAGGDPHTTPGRTLSADHFLCGWFVVQGVHGAGTDPRMTALCWALPSLPLGGARRPSRLPMGGQATALTKVFDVTM</sequence>
<protein>
    <submittedName>
        <fullName evidence="1">Uncharacterized protein</fullName>
    </submittedName>
</protein>
<dbReference type="EMBL" id="KF602047">
    <property type="protein sequence ID" value="AHE38746.1"/>
    <property type="molecule type" value="Genomic_DNA"/>
</dbReference>
<evidence type="ECO:0000313" key="1">
    <source>
        <dbReference type="EMBL" id="AHE38746.1"/>
    </source>
</evidence>
<geneLocation type="plasmid" evidence="1">
    <name>pFRL2</name>
</geneLocation>
<dbReference type="AlphaFoldDB" id="V9Z5S0"/>
<accession>V9Z5S0</accession>
<organism evidence="1">
    <name type="scientific">Streptomyces sp. FR1</name>
    <dbReference type="NCBI Taxonomy" id="349971"/>
    <lineage>
        <taxon>Bacteria</taxon>
        <taxon>Bacillati</taxon>
        <taxon>Actinomycetota</taxon>
        <taxon>Actinomycetes</taxon>
        <taxon>Kitasatosporales</taxon>
        <taxon>Streptomycetaceae</taxon>
        <taxon>Streptomyces</taxon>
    </lineage>
</organism>
<proteinExistence type="predicted"/>
<keyword evidence="1" id="KW-0614">Plasmid</keyword>
<gene>
    <name evidence="1" type="ORF">pFRL2_71c</name>
</gene>
<name>V9Z5S0_9ACTN</name>